<dbReference type="EMBL" id="JAAIJR010000247">
    <property type="protein sequence ID" value="NEX23598.1"/>
    <property type="molecule type" value="Genomic_DNA"/>
</dbReference>
<gene>
    <name evidence="1" type="ORF">G3480_25540</name>
</gene>
<accession>A0A6P1DZE0</accession>
<name>A0A6P1DZE0_9GAMM</name>
<reference evidence="1 2" key="2">
    <citation type="submission" date="2020-02" db="EMBL/GenBank/DDBJ databases">
        <title>Genome sequences of Thiorhodococcus mannitoliphagus and Thiorhodococcus minor, purple sulfur photosynthetic bacteria in the gammaproteobacterial family, Chromatiaceae.</title>
        <authorList>
            <person name="Aviles F.A."/>
            <person name="Meyer T.E."/>
            <person name="Kyndt J.A."/>
        </authorList>
    </citation>
    <scope>NUCLEOTIDE SEQUENCE [LARGE SCALE GENOMIC DNA]</scope>
    <source>
        <strain evidence="1 2">DSM 18266</strain>
    </source>
</reference>
<dbReference type="RefSeq" id="WP_164657021.1">
    <property type="nucleotide sequence ID" value="NZ_JAAIJR010000247.1"/>
</dbReference>
<dbReference type="AlphaFoldDB" id="A0A6P1DZE0"/>
<keyword evidence="2" id="KW-1185">Reference proteome</keyword>
<evidence type="ECO:0000313" key="1">
    <source>
        <dbReference type="EMBL" id="NEX23598.1"/>
    </source>
</evidence>
<organism evidence="1 2">
    <name type="scientific">Thiorhodococcus mannitoliphagus</name>
    <dbReference type="NCBI Taxonomy" id="329406"/>
    <lineage>
        <taxon>Bacteria</taxon>
        <taxon>Pseudomonadati</taxon>
        <taxon>Pseudomonadota</taxon>
        <taxon>Gammaproteobacteria</taxon>
        <taxon>Chromatiales</taxon>
        <taxon>Chromatiaceae</taxon>
        <taxon>Thiorhodococcus</taxon>
    </lineage>
</organism>
<evidence type="ECO:0000313" key="2">
    <source>
        <dbReference type="Proteomes" id="UP000471640"/>
    </source>
</evidence>
<comment type="caution">
    <text evidence="1">The sequence shown here is derived from an EMBL/GenBank/DDBJ whole genome shotgun (WGS) entry which is preliminary data.</text>
</comment>
<protein>
    <submittedName>
        <fullName evidence="1">Uncharacterized protein</fullName>
    </submittedName>
</protein>
<proteinExistence type="predicted"/>
<dbReference type="Proteomes" id="UP000471640">
    <property type="component" value="Unassembled WGS sequence"/>
</dbReference>
<sequence length="155" mass="17095">MFDATLDIPNLADVDVSSWREVAMFDGNTETATEPLRLDITIFPDRHAKTKRQRNVAWSEVGEIIASEPAKRDKGQCPAIKLMTFGDATSDAGCLRTNDNALQISGREGDYDYNDDDAVELVTHEEGISRLDAAGVRGLVYTTWSHTSHALGSFF</sequence>
<reference evidence="2" key="1">
    <citation type="journal article" date="2020" name="Microbiol. Resour. Announc.">
        <title>Draft Genome Sequences of Thiorhodococcus mannitoliphagus and Thiorhodococcus minor, Purple Sulfur Photosynthetic Bacteria in the Gammaproteobacterial Family Chromatiaceae.</title>
        <authorList>
            <person name="Aviles F.A."/>
            <person name="Meyer T.E."/>
            <person name="Kyndt J.A."/>
        </authorList>
    </citation>
    <scope>NUCLEOTIDE SEQUENCE [LARGE SCALE GENOMIC DNA]</scope>
    <source>
        <strain evidence="2">DSM 18266</strain>
    </source>
</reference>